<evidence type="ECO:0000256" key="2">
    <source>
        <dbReference type="ARBA" id="ARBA00023002"/>
    </source>
</evidence>
<dbReference type="AlphaFoldDB" id="A0A0F9QL47"/>
<dbReference type="FunFam" id="3.40.50.720:FF:000084">
    <property type="entry name" value="Short-chain dehydrogenase reductase"/>
    <property type="match status" value="1"/>
</dbReference>
<dbReference type="InterPro" id="IPR057326">
    <property type="entry name" value="KR_dom"/>
</dbReference>
<keyword evidence="2" id="KW-0560">Oxidoreductase</keyword>
<evidence type="ECO:0000313" key="4">
    <source>
        <dbReference type="EMBL" id="KKN44875.1"/>
    </source>
</evidence>
<comment type="similarity">
    <text evidence="1">Belongs to the short-chain dehydrogenases/reductases (SDR) family.</text>
</comment>
<dbReference type="PRINTS" id="PR00081">
    <property type="entry name" value="GDHRDH"/>
</dbReference>
<dbReference type="NCBIfam" id="NF005559">
    <property type="entry name" value="PRK07231.1"/>
    <property type="match status" value="1"/>
</dbReference>
<dbReference type="SMART" id="SM00822">
    <property type="entry name" value="PKS_KR"/>
    <property type="match status" value="1"/>
</dbReference>
<dbReference type="PRINTS" id="PR00080">
    <property type="entry name" value="SDRFAMILY"/>
</dbReference>
<gene>
    <name evidence="4" type="ORF">LCGC14_0688810</name>
</gene>
<accession>A0A0F9QL47</accession>
<dbReference type="Pfam" id="PF13561">
    <property type="entry name" value="adh_short_C2"/>
    <property type="match status" value="1"/>
</dbReference>
<dbReference type="PANTHER" id="PTHR43477:SF1">
    <property type="entry name" value="DIHYDROANTICAPSIN 7-DEHYDROGENASE"/>
    <property type="match status" value="1"/>
</dbReference>
<dbReference type="PANTHER" id="PTHR43477">
    <property type="entry name" value="DIHYDROANTICAPSIN 7-DEHYDROGENASE"/>
    <property type="match status" value="1"/>
</dbReference>
<comment type="caution">
    <text evidence="4">The sequence shown here is derived from an EMBL/GenBank/DDBJ whole genome shotgun (WGS) entry which is preliminary data.</text>
</comment>
<dbReference type="CDD" id="cd05233">
    <property type="entry name" value="SDR_c"/>
    <property type="match status" value="1"/>
</dbReference>
<dbReference type="InterPro" id="IPR051122">
    <property type="entry name" value="SDR_DHRS6-like"/>
</dbReference>
<dbReference type="InterPro" id="IPR036291">
    <property type="entry name" value="NAD(P)-bd_dom_sf"/>
</dbReference>
<dbReference type="EMBL" id="LAZR01001423">
    <property type="protein sequence ID" value="KKN44875.1"/>
    <property type="molecule type" value="Genomic_DNA"/>
</dbReference>
<name>A0A0F9QL47_9ZZZZ</name>
<dbReference type="SUPFAM" id="SSF51735">
    <property type="entry name" value="NAD(P)-binding Rossmann-fold domains"/>
    <property type="match status" value="1"/>
</dbReference>
<proteinExistence type="inferred from homology"/>
<dbReference type="GO" id="GO:0016491">
    <property type="term" value="F:oxidoreductase activity"/>
    <property type="evidence" value="ECO:0007669"/>
    <property type="project" value="UniProtKB-KW"/>
</dbReference>
<evidence type="ECO:0000256" key="1">
    <source>
        <dbReference type="ARBA" id="ARBA00006484"/>
    </source>
</evidence>
<dbReference type="InterPro" id="IPR002347">
    <property type="entry name" value="SDR_fam"/>
</dbReference>
<evidence type="ECO:0000259" key="3">
    <source>
        <dbReference type="SMART" id="SM00822"/>
    </source>
</evidence>
<dbReference type="InterPro" id="IPR020904">
    <property type="entry name" value="Sc_DH/Rdtase_CS"/>
</dbReference>
<dbReference type="PROSITE" id="PS00061">
    <property type="entry name" value="ADH_SHORT"/>
    <property type="match status" value="1"/>
</dbReference>
<organism evidence="4">
    <name type="scientific">marine sediment metagenome</name>
    <dbReference type="NCBI Taxonomy" id="412755"/>
    <lineage>
        <taxon>unclassified sequences</taxon>
        <taxon>metagenomes</taxon>
        <taxon>ecological metagenomes</taxon>
    </lineage>
</organism>
<sequence>MNIDSKASELFSLKGKVAMITGAASGIGLATAKRLAEMGASIALIDTNEPKGKKAAEEIESLERKAKFFRCDVTSDSDCKKTTEDVYQEFGKIDILFNNAGVTRRKNVVELSEEEWDLVLNVNLKAIYLLSRQVIPRMIDDGGGSIINTGSGWGLKGGPNAAAYCAAKGGAVNLTRAMAIDHGRQGIRVNCVCPGDTDTELLHDEAAQLGLDDAGFLKAAADRPLHRVGFPEDIANAVLYFASDMSRWVTGSVLVVDGGGLA</sequence>
<dbReference type="Gene3D" id="3.40.50.720">
    <property type="entry name" value="NAD(P)-binding Rossmann-like Domain"/>
    <property type="match status" value="1"/>
</dbReference>
<feature type="domain" description="Ketoreductase" evidence="3">
    <location>
        <begin position="16"/>
        <end position="197"/>
    </location>
</feature>
<reference evidence="4" key="1">
    <citation type="journal article" date="2015" name="Nature">
        <title>Complex archaea that bridge the gap between prokaryotes and eukaryotes.</title>
        <authorList>
            <person name="Spang A."/>
            <person name="Saw J.H."/>
            <person name="Jorgensen S.L."/>
            <person name="Zaremba-Niedzwiedzka K."/>
            <person name="Martijn J."/>
            <person name="Lind A.E."/>
            <person name="van Eijk R."/>
            <person name="Schleper C."/>
            <person name="Guy L."/>
            <person name="Ettema T.J."/>
        </authorList>
    </citation>
    <scope>NUCLEOTIDE SEQUENCE</scope>
</reference>
<protein>
    <recommendedName>
        <fullName evidence="3">Ketoreductase domain-containing protein</fullName>
    </recommendedName>
</protein>